<evidence type="ECO:0000313" key="2">
    <source>
        <dbReference type="EMBL" id="OSS53035.1"/>
    </source>
</evidence>
<evidence type="ECO:0000313" key="3">
    <source>
        <dbReference type="Proteomes" id="UP000193240"/>
    </source>
</evidence>
<keyword evidence="3" id="KW-1185">Reference proteome</keyword>
<accession>A0A1Y2MAB3</accession>
<dbReference type="AlphaFoldDB" id="A0A1Y2MAB3"/>
<dbReference type="Proteomes" id="UP000193240">
    <property type="component" value="Unassembled WGS sequence"/>
</dbReference>
<dbReference type="OMA" id="IRNTCEV"/>
<feature type="chain" id="PRO_5012282464" evidence="1">
    <location>
        <begin position="17"/>
        <end position="191"/>
    </location>
</feature>
<gene>
    <name evidence="2" type="ORF">B5807_02390</name>
</gene>
<proteinExistence type="predicted"/>
<organism evidence="2 3">
    <name type="scientific">Epicoccum nigrum</name>
    <name type="common">Soil fungus</name>
    <name type="synonym">Epicoccum purpurascens</name>
    <dbReference type="NCBI Taxonomy" id="105696"/>
    <lineage>
        <taxon>Eukaryota</taxon>
        <taxon>Fungi</taxon>
        <taxon>Dikarya</taxon>
        <taxon>Ascomycota</taxon>
        <taxon>Pezizomycotina</taxon>
        <taxon>Dothideomycetes</taxon>
        <taxon>Pleosporomycetidae</taxon>
        <taxon>Pleosporales</taxon>
        <taxon>Pleosporineae</taxon>
        <taxon>Didymellaceae</taxon>
        <taxon>Epicoccum</taxon>
    </lineage>
</organism>
<name>A0A1Y2MAB3_EPING</name>
<sequence length="191" mass="20948">MHLSAVLLDFAATVAAIEFRLYDNANCNGGYLEWRNVDPGMCIAYDRDDHSSGEWRAIPYDWHINVGIYKDGGCKTLVASSDVYNQNTKCLSAPGRVLTAGRYHFVNKRRSIRNTCEVSSAPEAVQEQCTEQGPPPQFAGLVDGTLYNIEGLSTDLVDTLVSFTKNGSTAADVPEVFQNLVVDNPPSARKL</sequence>
<dbReference type="InParanoid" id="A0A1Y2MAB3"/>
<dbReference type="EMBL" id="KZ107839">
    <property type="protein sequence ID" value="OSS53035.1"/>
    <property type="molecule type" value="Genomic_DNA"/>
</dbReference>
<evidence type="ECO:0000256" key="1">
    <source>
        <dbReference type="SAM" id="SignalP"/>
    </source>
</evidence>
<protein>
    <submittedName>
        <fullName evidence="2">Uncharacterized protein</fullName>
    </submittedName>
</protein>
<reference evidence="2 3" key="1">
    <citation type="journal article" date="2017" name="Genome Announc.">
        <title>Genome sequence of the saprophytic ascomycete Epicoccum nigrum ICMP 19927 strain isolated from New Zealand.</title>
        <authorList>
            <person name="Fokin M."/>
            <person name="Fleetwood D."/>
            <person name="Weir B.S."/>
            <person name="Villas-Boas S.G."/>
        </authorList>
    </citation>
    <scope>NUCLEOTIDE SEQUENCE [LARGE SCALE GENOMIC DNA]</scope>
    <source>
        <strain evidence="2 3">ICMP 19927</strain>
    </source>
</reference>
<feature type="signal peptide" evidence="1">
    <location>
        <begin position="1"/>
        <end position="16"/>
    </location>
</feature>
<keyword evidence="1" id="KW-0732">Signal</keyword>